<evidence type="ECO:0000256" key="10">
    <source>
        <dbReference type="ARBA" id="ARBA00023136"/>
    </source>
</evidence>
<reference evidence="15" key="1">
    <citation type="submission" date="2022-11" db="EMBL/GenBank/DDBJ databases">
        <title>Centuries of genome instability and evolution in soft-shell clam transmissible cancer (bioRxiv).</title>
        <authorList>
            <person name="Hart S.F.M."/>
            <person name="Yonemitsu M.A."/>
            <person name="Giersch R.M."/>
            <person name="Beal B.F."/>
            <person name="Arriagada G."/>
            <person name="Davis B.W."/>
            <person name="Ostrander E.A."/>
            <person name="Goff S.P."/>
            <person name="Metzger M.J."/>
        </authorList>
    </citation>
    <scope>NUCLEOTIDE SEQUENCE</scope>
    <source>
        <strain evidence="15">MELC-2E11</strain>
        <tissue evidence="15">Siphon/mantle</tissue>
    </source>
</reference>
<evidence type="ECO:0000256" key="7">
    <source>
        <dbReference type="ARBA" id="ARBA00022968"/>
    </source>
</evidence>
<keyword evidence="16" id="KW-1185">Reference proteome</keyword>
<evidence type="ECO:0000313" key="15">
    <source>
        <dbReference type="EMBL" id="WAR20664.1"/>
    </source>
</evidence>
<keyword evidence="4 12" id="KW-0328">Glycosyltransferase</keyword>
<comment type="pathway">
    <text evidence="2">Protein modification; protein glycosylation.</text>
</comment>
<evidence type="ECO:0000256" key="11">
    <source>
        <dbReference type="ARBA" id="ARBA00023180"/>
    </source>
</evidence>
<keyword evidence="7" id="KW-0735">Signal-anchor</keyword>
<evidence type="ECO:0000313" key="16">
    <source>
        <dbReference type="Proteomes" id="UP001164746"/>
    </source>
</evidence>
<dbReference type="InterPro" id="IPR055270">
    <property type="entry name" value="Glyco_tran_10_C"/>
</dbReference>
<accession>A0ABY7FHM8</accession>
<keyword evidence="6 12" id="KW-0812">Transmembrane</keyword>
<dbReference type="Proteomes" id="UP001164746">
    <property type="component" value="Chromosome 12"/>
</dbReference>
<protein>
    <recommendedName>
        <fullName evidence="12">Fucosyltransferase</fullName>
        <ecNumber evidence="12">2.4.1.-</ecNumber>
    </recommendedName>
</protein>
<keyword evidence="9 12" id="KW-0333">Golgi apparatus</keyword>
<proteinExistence type="inferred from homology"/>
<feature type="domain" description="Fucosyltransferase N-terminal" evidence="14">
    <location>
        <begin position="61"/>
        <end position="164"/>
    </location>
</feature>
<dbReference type="PANTHER" id="PTHR48438:SF1">
    <property type="entry name" value="ALPHA-(1,3)-FUCOSYLTRANSFERASE C-RELATED"/>
    <property type="match status" value="1"/>
</dbReference>
<feature type="non-terminal residue" evidence="15">
    <location>
        <position position="1"/>
    </location>
</feature>
<dbReference type="Gene3D" id="3.40.50.11660">
    <property type="entry name" value="Glycosyl transferase family 10, C-terminal domain"/>
    <property type="match status" value="1"/>
</dbReference>
<dbReference type="InterPro" id="IPR038577">
    <property type="entry name" value="GT10-like_C_sf"/>
</dbReference>
<feature type="domain" description="Fucosyltransferase C-terminal" evidence="13">
    <location>
        <begin position="184"/>
        <end position="297"/>
    </location>
</feature>
<gene>
    <name evidence="15" type="ORF">MAR_014638</name>
</gene>
<dbReference type="InterPro" id="IPR031481">
    <property type="entry name" value="Glyco_tran_10_N"/>
</dbReference>
<evidence type="ECO:0000259" key="14">
    <source>
        <dbReference type="Pfam" id="PF17039"/>
    </source>
</evidence>
<dbReference type="Pfam" id="PF17039">
    <property type="entry name" value="Glyco_tran_10_N"/>
    <property type="match status" value="1"/>
</dbReference>
<keyword evidence="8 12" id="KW-1133">Transmembrane helix</keyword>
<evidence type="ECO:0000256" key="3">
    <source>
        <dbReference type="ARBA" id="ARBA00008919"/>
    </source>
</evidence>
<comment type="similarity">
    <text evidence="3 12">Belongs to the glycosyltransferase 10 family.</text>
</comment>
<dbReference type="EMBL" id="CP111023">
    <property type="protein sequence ID" value="WAR20664.1"/>
    <property type="molecule type" value="Genomic_DNA"/>
</dbReference>
<dbReference type="EC" id="2.4.1.-" evidence="12"/>
<keyword evidence="11" id="KW-0325">Glycoprotein</keyword>
<dbReference type="PANTHER" id="PTHR48438">
    <property type="entry name" value="ALPHA-(1,3)-FUCOSYLTRANSFERASE C-RELATED"/>
    <property type="match status" value="1"/>
</dbReference>
<evidence type="ECO:0000256" key="9">
    <source>
        <dbReference type="ARBA" id="ARBA00023034"/>
    </source>
</evidence>
<evidence type="ECO:0000256" key="8">
    <source>
        <dbReference type="ARBA" id="ARBA00022989"/>
    </source>
</evidence>
<keyword evidence="10 12" id="KW-0472">Membrane</keyword>
<evidence type="ECO:0000256" key="5">
    <source>
        <dbReference type="ARBA" id="ARBA00022679"/>
    </source>
</evidence>
<evidence type="ECO:0000256" key="6">
    <source>
        <dbReference type="ARBA" id="ARBA00022692"/>
    </source>
</evidence>
<keyword evidence="5 12" id="KW-0808">Transferase</keyword>
<evidence type="ECO:0000256" key="12">
    <source>
        <dbReference type="RuleBase" id="RU003832"/>
    </source>
</evidence>
<evidence type="ECO:0000256" key="4">
    <source>
        <dbReference type="ARBA" id="ARBA00022676"/>
    </source>
</evidence>
<organism evidence="15 16">
    <name type="scientific">Mya arenaria</name>
    <name type="common">Soft-shell clam</name>
    <dbReference type="NCBI Taxonomy" id="6604"/>
    <lineage>
        <taxon>Eukaryota</taxon>
        <taxon>Metazoa</taxon>
        <taxon>Spiralia</taxon>
        <taxon>Lophotrochozoa</taxon>
        <taxon>Mollusca</taxon>
        <taxon>Bivalvia</taxon>
        <taxon>Autobranchia</taxon>
        <taxon>Heteroconchia</taxon>
        <taxon>Euheterodonta</taxon>
        <taxon>Imparidentia</taxon>
        <taxon>Neoheterodontei</taxon>
        <taxon>Myida</taxon>
        <taxon>Myoidea</taxon>
        <taxon>Myidae</taxon>
        <taxon>Mya</taxon>
    </lineage>
</organism>
<dbReference type="Pfam" id="PF00852">
    <property type="entry name" value="Glyco_transf_10"/>
    <property type="match status" value="1"/>
</dbReference>
<evidence type="ECO:0000259" key="13">
    <source>
        <dbReference type="Pfam" id="PF00852"/>
    </source>
</evidence>
<comment type="subcellular location">
    <subcellularLocation>
        <location evidence="1">Golgi apparatus membrane</location>
        <topology evidence="1">Single-pass type II membrane protein</topology>
    </subcellularLocation>
    <subcellularLocation>
        <location evidence="12">Golgi apparatus</location>
        <location evidence="12">Golgi stack membrane</location>
        <topology evidence="12">Single-pass type II membrane protein</topology>
    </subcellularLocation>
</comment>
<feature type="transmembrane region" description="Helical" evidence="12">
    <location>
        <begin position="12"/>
        <end position="37"/>
    </location>
</feature>
<name>A0ABY7FHM8_MYAAR</name>
<sequence>MTMFCSEFRFTIHGLRVIGFIGSVVAITYFSFFYHIFQSSDQIRTAILEEFVDLKSSNVTHIILWWNRPAWLATYERKCGNCITATNRGIFHKSSAVVFSLADRGMGTKPPIKDNKRNQNQIWIAFSLETNVQNSRIRDYRNQHWKNVFNWTWNYRPSADIFMPSGRVSKRLKPLSKDYSMIFQRKNKFAAWAVSHCNAHSLRDKFVTQMNMYLQNGSIDIFGKCGRFKISKSELSSLLNYDYKFYLAFENAFCDDYVTEKIFANYNNDVINVVRGRANYTEIFSKDSFINTKDFRNT</sequence>
<evidence type="ECO:0000256" key="1">
    <source>
        <dbReference type="ARBA" id="ARBA00004323"/>
    </source>
</evidence>
<evidence type="ECO:0000256" key="2">
    <source>
        <dbReference type="ARBA" id="ARBA00004922"/>
    </source>
</evidence>
<dbReference type="SUPFAM" id="SSF53756">
    <property type="entry name" value="UDP-Glycosyltransferase/glycogen phosphorylase"/>
    <property type="match status" value="1"/>
</dbReference>
<dbReference type="InterPro" id="IPR001503">
    <property type="entry name" value="Glyco_trans_10"/>
</dbReference>